<comment type="caution">
    <text evidence="5">The sequence shown here is derived from an EMBL/GenBank/DDBJ whole genome shotgun (WGS) entry which is preliminary data.</text>
</comment>
<evidence type="ECO:0000313" key="6">
    <source>
        <dbReference type="Proteomes" id="UP001233999"/>
    </source>
</evidence>
<dbReference type="Proteomes" id="UP001233999">
    <property type="component" value="Unassembled WGS sequence"/>
</dbReference>
<dbReference type="PANTHER" id="PTHR21066">
    <property type="entry name" value="ODORANT-BINDING PROTEIN 59A-RELATED"/>
    <property type="match status" value="1"/>
</dbReference>
<comment type="subcellular location">
    <subcellularLocation>
        <location evidence="1">Secreted</location>
    </subcellularLocation>
</comment>
<proteinExistence type="inferred from homology"/>
<dbReference type="GO" id="GO:0005549">
    <property type="term" value="F:odorant binding"/>
    <property type="evidence" value="ECO:0007669"/>
    <property type="project" value="InterPro"/>
</dbReference>
<accession>A0AAD8A0F0</accession>
<protein>
    <recommendedName>
        <fullName evidence="7">Odorant-binding protein</fullName>
    </recommendedName>
</protein>
<dbReference type="InterPro" id="IPR036728">
    <property type="entry name" value="PBP_GOBP_sf"/>
</dbReference>
<name>A0AAD8A0F0_DIPPU</name>
<evidence type="ECO:0000256" key="3">
    <source>
        <dbReference type="ARBA" id="ARBA00022525"/>
    </source>
</evidence>
<evidence type="ECO:0000256" key="2">
    <source>
        <dbReference type="ARBA" id="ARBA00008098"/>
    </source>
</evidence>
<dbReference type="Gene3D" id="1.10.238.270">
    <property type="match status" value="1"/>
</dbReference>
<organism evidence="5 6">
    <name type="scientific">Diploptera punctata</name>
    <name type="common">Pacific beetle cockroach</name>
    <dbReference type="NCBI Taxonomy" id="6984"/>
    <lineage>
        <taxon>Eukaryota</taxon>
        <taxon>Metazoa</taxon>
        <taxon>Ecdysozoa</taxon>
        <taxon>Arthropoda</taxon>
        <taxon>Hexapoda</taxon>
        <taxon>Insecta</taxon>
        <taxon>Pterygota</taxon>
        <taxon>Neoptera</taxon>
        <taxon>Polyneoptera</taxon>
        <taxon>Dictyoptera</taxon>
        <taxon>Blattodea</taxon>
        <taxon>Blaberoidea</taxon>
        <taxon>Blaberidae</taxon>
        <taxon>Diplopterinae</taxon>
        <taxon>Diploptera</taxon>
    </lineage>
</organism>
<dbReference type="CDD" id="cd23992">
    <property type="entry name" value="PBP_GOBP"/>
    <property type="match status" value="1"/>
</dbReference>
<feature type="chain" id="PRO_5042083766" description="Odorant-binding protein" evidence="4">
    <location>
        <begin position="16"/>
        <end position="194"/>
    </location>
</feature>
<dbReference type="EMBL" id="JASPKZ010004935">
    <property type="protein sequence ID" value="KAJ9589532.1"/>
    <property type="molecule type" value="Genomic_DNA"/>
</dbReference>
<sequence length="194" mass="21900">MEFYALLVLLSAVSADNFQPVNFVYEHTIEKQFLKSTLNRTRREGDEIPNCCGRKKIGFDHITKDIVNCKGYFKNDEENLDLYCAGLCLAKSIGIVNEDGEIDDSKLKEFLEGSFPEELEEVVDSAVEKCVDEADKMSPKNCGSKCDTLPVYAFSCALDNIIENCPKEHIVHGNEAACSNLREYLQYFSSRCHT</sequence>
<dbReference type="SUPFAM" id="SSF47565">
    <property type="entry name" value="Insect pheromone/odorant-binding proteins"/>
    <property type="match status" value="1"/>
</dbReference>
<reference evidence="5" key="1">
    <citation type="journal article" date="2023" name="IScience">
        <title>Live-bearing cockroach genome reveals convergent evolutionary mechanisms linked to viviparity in insects and beyond.</title>
        <authorList>
            <person name="Fouks B."/>
            <person name="Harrison M.C."/>
            <person name="Mikhailova A.A."/>
            <person name="Marchal E."/>
            <person name="English S."/>
            <person name="Carruthers M."/>
            <person name="Jennings E.C."/>
            <person name="Chiamaka E.L."/>
            <person name="Frigard R.A."/>
            <person name="Pippel M."/>
            <person name="Attardo G.M."/>
            <person name="Benoit J.B."/>
            <person name="Bornberg-Bauer E."/>
            <person name="Tobe S.S."/>
        </authorList>
    </citation>
    <scope>NUCLEOTIDE SEQUENCE</scope>
    <source>
        <strain evidence="5">Stay&amp;Tobe</strain>
    </source>
</reference>
<dbReference type="GO" id="GO:0005576">
    <property type="term" value="C:extracellular region"/>
    <property type="evidence" value="ECO:0007669"/>
    <property type="project" value="UniProtKB-SubCell"/>
</dbReference>
<keyword evidence="3" id="KW-0964">Secreted</keyword>
<keyword evidence="6" id="KW-1185">Reference proteome</keyword>
<comment type="similarity">
    <text evidence="2">Belongs to the PBP/GOBP family.</text>
</comment>
<reference evidence="5" key="2">
    <citation type="submission" date="2023-05" db="EMBL/GenBank/DDBJ databases">
        <authorList>
            <person name="Fouks B."/>
        </authorList>
    </citation>
    <scope>NUCLEOTIDE SEQUENCE</scope>
    <source>
        <strain evidence="5">Stay&amp;Tobe</strain>
        <tissue evidence="5">Testes</tissue>
    </source>
</reference>
<dbReference type="InterPro" id="IPR006170">
    <property type="entry name" value="PBP/GOBP"/>
</dbReference>
<feature type="signal peptide" evidence="4">
    <location>
        <begin position="1"/>
        <end position="15"/>
    </location>
</feature>
<evidence type="ECO:0000256" key="4">
    <source>
        <dbReference type="SAM" id="SignalP"/>
    </source>
</evidence>
<dbReference type="AlphaFoldDB" id="A0AAD8A0F0"/>
<dbReference type="Pfam" id="PF01395">
    <property type="entry name" value="PBP_GOBP"/>
    <property type="match status" value="1"/>
</dbReference>
<evidence type="ECO:0008006" key="7">
    <source>
        <dbReference type="Google" id="ProtNLM"/>
    </source>
</evidence>
<evidence type="ECO:0000313" key="5">
    <source>
        <dbReference type="EMBL" id="KAJ9589532.1"/>
    </source>
</evidence>
<evidence type="ECO:0000256" key="1">
    <source>
        <dbReference type="ARBA" id="ARBA00004613"/>
    </source>
</evidence>
<gene>
    <name evidence="5" type="ORF">L9F63_017281</name>
</gene>
<keyword evidence="4" id="KW-0732">Signal</keyword>
<dbReference type="InterPro" id="IPR052295">
    <property type="entry name" value="Odorant-binding_protein"/>
</dbReference>